<dbReference type="RefSeq" id="WP_204867372.1">
    <property type="nucleotide sequence ID" value="NZ_JAFBBK010000001.1"/>
</dbReference>
<accession>A0ABS2KRH3</accession>
<dbReference type="Gene3D" id="3.50.50.60">
    <property type="entry name" value="FAD/NAD(P)-binding domain"/>
    <property type="match status" value="1"/>
</dbReference>
<dbReference type="PANTHER" id="PTHR46865:SF2">
    <property type="entry name" value="MONOOXYGENASE"/>
    <property type="match status" value="1"/>
</dbReference>
<dbReference type="SUPFAM" id="SSF51905">
    <property type="entry name" value="FAD/NAD(P)-binding domain"/>
    <property type="match status" value="1"/>
</dbReference>
<dbReference type="InterPro" id="IPR051704">
    <property type="entry name" value="FAD_aromatic-hydroxylase"/>
</dbReference>
<feature type="domain" description="FAD-binding" evidence="1">
    <location>
        <begin position="6"/>
        <end position="319"/>
    </location>
</feature>
<evidence type="ECO:0000313" key="3">
    <source>
        <dbReference type="Proteomes" id="UP000703038"/>
    </source>
</evidence>
<dbReference type="EMBL" id="JAFBBK010000001">
    <property type="protein sequence ID" value="MBM7414542.1"/>
    <property type="molecule type" value="Genomic_DNA"/>
</dbReference>
<organism evidence="2 3">
    <name type="scientific">Rhodococcoides corynebacterioides</name>
    <dbReference type="NCBI Taxonomy" id="53972"/>
    <lineage>
        <taxon>Bacteria</taxon>
        <taxon>Bacillati</taxon>
        <taxon>Actinomycetota</taxon>
        <taxon>Actinomycetes</taxon>
        <taxon>Mycobacteriales</taxon>
        <taxon>Nocardiaceae</taxon>
        <taxon>Rhodococcoides</taxon>
    </lineage>
</organism>
<dbReference type="PRINTS" id="PR00420">
    <property type="entry name" value="RNGMNOXGNASE"/>
</dbReference>
<dbReference type="Gene3D" id="3.30.9.10">
    <property type="entry name" value="D-Amino Acid Oxidase, subunit A, domain 2"/>
    <property type="match status" value="1"/>
</dbReference>
<name>A0ABS2KRH3_9NOCA</name>
<dbReference type="PANTHER" id="PTHR46865">
    <property type="entry name" value="OXIDOREDUCTASE-RELATED"/>
    <property type="match status" value="1"/>
</dbReference>
<dbReference type="Proteomes" id="UP000703038">
    <property type="component" value="Unassembled WGS sequence"/>
</dbReference>
<keyword evidence="3" id="KW-1185">Reference proteome</keyword>
<protein>
    <submittedName>
        <fullName evidence="2">2-polyprenyl-6-methoxyphenol hydroxylase-like FAD-dependent oxidoreductase</fullName>
    </submittedName>
</protein>
<evidence type="ECO:0000313" key="2">
    <source>
        <dbReference type="EMBL" id="MBM7414542.1"/>
    </source>
</evidence>
<dbReference type="InterPro" id="IPR002938">
    <property type="entry name" value="FAD-bd"/>
</dbReference>
<dbReference type="InterPro" id="IPR036188">
    <property type="entry name" value="FAD/NAD-bd_sf"/>
</dbReference>
<comment type="caution">
    <text evidence="2">The sequence shown here is derived from an EMBL/GenBank/DDBJ whole genome shotgun (WGS) entry which is preliminary data.</text>
</comment>
<reference evidence="2 3" key="1">
    <citation type="submission" date="2021-01" db="EMBL/GenBank/DDBJ databases">
        <title>Genomics of switchgrass bacterial isolates.</title>
        <authorList>
            <person name="Shade A."/>
        </authorList>
    </citation>
    <scope>NUCLEOTIDE SEQUENCE [LARGE SCALE GENOMIC DNA]</scope>
    <source>
        <strain evidence="2 3">PvP111</strain>
    </source>
</reference>
<dbReference type="Pfam" id="PF01494">
    <property type="entry name" value="FAD_binding_3"/>
    <property type="match status" value="1"/>
</dbReference>
<evidence type="ECO:0000259" key="1">
    <source>
        <dbReference type="Pfam" id="PF01494"/>
    </source>
</evidence>
<proteinExistence type="predicted"/>
<gene>
    <name evidence="2" type="ORF">JOE42_001275</name>
</gene>
<sequence>MTTERRVLITGASIAGPTLAYWLARSAHAVTVVERAPSPRLGGQNIDIRGPGREVVRRMGLEDALFAATTTEQGTRFVDRRGVTIAAFPAGTADSGGATAELEILRGELARILVDASGPDVEYRYGDRVVGCVQDAQGVDVTFERGAPERYDLVVFADGVRSGSREIVFPGEAVTRDLGLYTAYGVLPRTPDDDAWWRWYNATGGRVAGLRPDNQGTTRFSLSWSSGPTGLERAGQSEVVAALRTTFAGAGWETPRILESLDSASELYVDRLAQVRAPRWSSGRVAMVGDAAWCATPVSGMGTTLAIAGAYVLAAELARTDDHRAAFTAWDARMRPFVDTAQSLPPGTPRLAHPKTAVGLVVFNSAVRLAGSAPVRALAGRFGGSDDANLDLSDYR</sequence>